<protein>
    <recommendedName>
        <fullName evidence="2">Protein NO VEIN C-terminal domain-containing protein</fullName>
    </recommendedName>
</protein>
<evidence type="ECO:0000259" key="2">
    <source>
        <dbReference type="Pfam" id="PF13020"/>
    </source>
</evidence>
<feature type="region of interest" description="Disordered" evidence="1">
    <location>
        <begin position="591"/>
        <end position="613"/>
    </location>
</feature>
<organism evidence="3 4">
    <name type="scientific">Prorocentrum cordatum</name>
    <dbReference type="NCBI Taxonomy" id="2364126"/>
    <lineage>
        <taxon>Eukaryota</taxon>
        <taxon>Sar</taxon>
        <taxon>Alveolata</taxon>
        <taxon>Dinophyceae</taxon>
        <taxon>Prorocentrales</taxon>
        <taxon>Prorocentraceae</taxon>
        <taxon>Prorocentrum</taxon>
    </lineage>
</organism>
<gene>
    <name evidence="3" type="ORF">PCOR1329_LOCUS37120</name>
</gene>
<keyword evidence="4" id="KW-1185">Reference proteome</keyword>
<evidence type="ECO:0000313" key="3">
    <source>
        <dbReference type="EMBL" id="CAK0842084.1"/>
    </source>
</evidence>
<evidence type="ECO:0000256" key="1">
    <source>
        <dbReference type="SAM" id="MobiDB-lite"/>
    </source>
</evidence>
<reference evidence="3" key="1">
    <citation type="submission" date="2023-10" db="EMBL/GenBank/DDBJ databases">
        <authorList>
            <person name="Chen Y."/>
            <person name="Shah S."/>
            <person name="Dougan E. K."/>
            <person name="Thang M."/>
            <person name="Chan C."/>
        </authorList>
    </citation>
    <scope>NUCLEOTIDE SEQUENCE [LARGE SCALE GENOMIC DNA]</scope>
</reference>
<name>A0ABN9TA68_9DINO</name>
<comment type="caution">
    <text evidence="3">The sequence shown here is derived from an EMBL/GenBank/DDBJ whole genome shotgun (WGS) entry which is preliminary data.</text>
</comment>
<feature type="compositionally biased region" description="Low complexity" evidence="1">
    <location>
        <begin position="1023"/>
        <end position="1036"/>
    </location>
</feature>
<evidence type="ECO:0000313" key="4">
    <source>
        <dbReference type="Proteomes" id="UP001189429"/>
    </source>
</evidence>
<feature type="domain" description="Protein NO VEIN C-terminal" evidence="2">
    <location>
        <begin position="1161"/>
        <end position="1266"/>
    </location>
</feature>
<proteinExistence type="predicted"/>
<dbReference type="Pfam" id="PF13020">
    <property type="entry name" value="NOV_C"/>
    <property type="match status" value="1"/>
</dbReference>
<dbReference type="Proteomes" id="UP001189429">
    <property type="component" value="Unassembled WGS sequence"/>
</dbReference>
<dbReference type="EMBL" id="CAUYUJ010014505">
    <property type="protein sequence ID" value="CAK0842084.1"/>
    <property type="molecule type" value="Genomic_DNA"/>
</dbReference>
<sequence>MDCLEELSRRQLGGCRLYAERLQVLRLLLSVVACEGDPPIGRLRSLCILPVADGRIVAASDVQVCDIPPELAASLGDVLPLSPQFSELVREEARLVFLLEQMGIESLGGAHFFQEVLLPRLTRDEPPTPAELVACTRALRHLLASCGEEEERHRMVRQLGAGAGWWALATEGGEGADPLPVRVGASPSPALHLRALPPLLGAAYRERGGRWLVPAPAYAEADEDWDGCWLQLGAWPGPRVAAARSEADGGGDWTSEELDGLLGALQRGGARRRRELAEELVRFLAPHGPFYARFLYRPAESELSRGPSAVGRALCRASWFPTAGGEIVPPTAGWLAPHLGETPELAAAEARFVFVDSCQEFADSWPELGIERSPSGPTLVAMLQGVTEERKRKRVVAHMAVMYAHLSRRRERMGTGVSSSLAPSASSVENFLAEGRWIFVPDHPRSDIFEAYLQVWNDPKRRVPGEFYRPQDVVFGDATYLLDSFASAVPDSTRDFVRRSMKKRAVANYYLGPMTVCSPVHQSQLSKYSDQVHKFLRSCGVQERPALDDYISVLRQIDSLDSRDRGKHRQVVPRVLEHLFSIVMAEQDLAEEEEEEESSTAAAEHDDQLGPGLPQPLLRVSGRLLRAAPSLRRFLEGTARLRCVETDWGSWEPLPRVLFTPRVAAESQSWLPEARRLVASPRVTVTSRRRWRQGDGTTRGARALQMCGLRDTCSGLIVQRAVGLPLSEAEAEAPADAARQLLELAVELSEAELRALGEAAGPGGEDLLDCVRAAVRAVAIVPMSSIQAGAVIAVGEELARAGALEPLSVEPAGAVEVLSPAPAPEGAERRVAVARVQAPQPAAACVRRAPSGTAVAAWGFAGGPREGLSAAEGLGEQALSQAIASSVVAERPSYASVRANLAGVLHGQLLESIAVASARGVPEDADVAPRAELARPGNWEEFLARFGSAEVLEALRETGDPALQRALEGGGGAPESGIDAEELLSSAWQALNPSMRRSGLAPASWSSQSLFLARQQADGPRDGAALEGTAAGAGEAARGDAAERARRAEALQHDGVRFESRSPFEAAAAHVEDISEPRAAAAGAPAAPGFEARASFESRLLGEGGASGAGAAQGARPRGVPAAALGELPRPVRMGVDGVFLQGLLPSGRGAQGVGELGERVAARALEDAGYKVLRINEPRELGLPFDLLAAPPGEEWPAELRQGRPLRRQQVAALLLRAPQSGVIFVEVKSSSASKAAFEVSLNEVIAMDKVGPRYWIARVTGLSTGSPRVELWKQLGQAVCDGRVQLYMEDPWG</sequence>
<feature type="region of interest" description="Disordered" evidence="1">
    <location>
        <begin position="1013"/>
        <end position="1042"/>
    </location>
</feature>
<dbReference type="InterPro" id="IPR024975">
    <property type="entry name" value="NOV_C"/>
</dbReference>
<accession>A0ABN9TA68</accession>